<dbReference type="AlphaFoldDB" id="A0A117INM5"/>
<gene>
    <name evidence="2" type="ORF">RMCT_4030</name>
</gene>
<dbReference type="InterPro" id="IPR027417">
    <property type="entry name" value="P-loop_NTPase"/>
</dbReference>
<sequence>MGGTIRAYRAEAAYRDRPDVHNELMRIGARLNEPIRVALAGTLKAGKSTLVNALVGESIAPTDATEATRIVTWFRHGPTPKVTANHRGGRRSNVPITRNGGLTFDFANLDPEDIVDLEVEWPAAELIDYTIIDTPGTSSLNRDVSERTLRLLVPEDGVPRVDAVVFLLRTLNAADIALLKQIGDLVGGSAGALGVIGVASRADEIGAGRIDAMLSAKDVAKRFTDELERTGVCQAVVPVSGLLALTARTLRQSEFVALERLAGVDPAVLTKAMLSVDRFVREDADLPVDAATRAALLDRFGMFGIRISIAVLRAGIKDSVALADELLERSGLIALRDVIDQQFAQRSDLLKAHTALLSLRQFVQRHPIYATPYILADIEPLLADTHAFEELRLLSQLRSRPTTLNEEEMASLRRLLGGSGTDAASRLGLSPDAPYDGPRAAFAAAQRWRRRAEHPLNDPFTTRACRAAVRSAEALVAEYAALGRR</sequence>
<dbReference type="InterPro" id="IPR051943">
    <property type="entry name" value="TRAFAC_Dynamin-like_GTPase"/>
</dbReference>
<reference evidence="3" key="2">
    <citation type="submission" date="2016-02" db="EMBL/GenBank/DDBJ databases">
        <title>Draft genome sequence of five rapidly growing Mycobacterium species.</title>
        <authorList>
            <person name="Katahira K."/>
            <person name="Gotou Y."/>
            <person name="Iida K."/>
            <person name="Ogura Y."/>
            <person name="Hayashi T."/>
        </authorList>
    </citation>
    <scope>NUCLEOTIDE SEQUENCE [LARGE SCALE GENOMIC DNA]</scope>
    <source>
        <strain evidence="3">JCM6362</strain>
    </source>
</reference>
<accession>A0A117INM5</accession>
<dbReference type="Gene3D" id="3.40.50.300">
    <property type="entry name" value="P-loop containing nucleotide triphosphate hydrolases"/>
    <property type="match status" value="1"/>
</dbReference>
<dbReference type="STRING" id="1797.RMCT_4030"/>
<dbReference type="PANTHER" id="PTHR43681:SF1">
    <property type="entry name" value="SARCALUMENIN"/>
    <property type="match status" value="1"/>
</dbReference>
<evidence type="ECO:0000313" key="3">
    <source>
        <dbReference type="Proteomes" id="UP000069654"/>
    </source>
</evidence>
<name>A0A117INM5_MYCTH</name>
<dbReference type="EMBL" id="BCTB01000050">
    <property type="protein sequence ID" value="GAT17061.1"/>
    <property type="molecule type" value="Genomic_DNA"/>
</dbReference>
<feature type="domain" description="Dynamin N-terminal" evidence="1">
    <location>
        <begin position="37"/>
        <end position="142"/>
    </location>
</feature>
<dbReference type="SUPFAM" id="SSF52540">
    <property type="entry name" value="P-loop containing nucleoside triphosphate hydrolases"/>
    <property type="match status" value="1"/>
</dbReference>
<proteinExistence type="predicted"/>
<organism evidence="2 3">
    <name type="scientific">Mycolicibacterium thermoresistibile</name>
    <name type="common">Mycobacterium thermoresistibile</name>
    <dbReference type="NCBI Taxonomy" id="1797"/>
    <lineage>
        <taxon>Bacteria</taxon>
        <taxon>Bacillati</taxon>
        <taxon>Actinomycetota</taxon>
        <taxon>Actinomycetes</taxon>
        <taxon>Mycobacteriales</taxon>
        <taxon>Mycobacteriaceae</taxon>
        <taxon>Mycolicibacterium</taxon>
    </lineage>
</organism>
<evidence type="ECO:0000313" key="2">
    <source>
        <dbReference type="EMBL" id="GAT17061.1"/>
    </source>
</evidence>
<reference evidence="2 3" key="1">
    <citation type="journal article" date="2016" name="Genome Announc.">
        <title>Draft Genome Sequences of Five Rapidly Growing Mycobacterium Species, M. thermoresistibile, M. fortuitum subsp. acetamidolyticum, M. canariasense, M. brisbanense, and M. novocastrense.</title>
        <authorList>
            <person name="Katahira K."/>
            <person name="Ogura Y."/>
            <person name="Gotoh Y."/>
            <person name="Hayashi T."/>
        </authorList>
    </citation>
    <scope>NUCLEOTIDE SEQUENCE [LARGE SCALE GENOMIC DNA]</scope>
    <source>
        <strain evidence="2 3">JCM6362</strain>
    </source>
</reference>
<comment type="caution">
    <text evidence="2">The sequence shown here is derived from an EMBL/GenBank/DDBJ whole genome shotgun (WGS) entry which is preliminary data.</text>
</comment>
<protein>
    <submittedName>
        <fullName evidence="2">Isoniazid inductible gene protein iniC</fullName>
    </submittedName>
</protein>
<dbReference type="Proteomes" id="UP000069654">
    <property type="component" value="Unassembled WGS sequence"/>
</dbReference>
<dbReference type="PANTHER" id="PTHR43681">
    <property type="entry name" value="TRANSMEMBRANE GTPASE FZO"/>
    <property type="match status" value="1"/>
</dbReference>
<dbReference type="Pfam" id="PF00350">
    <property type="entry name" value="Dynamin_N"/>
    <property type="match status" value="1"/>
</dbReference>
<evidence type="ECO:0000259" key="1">
    <source>
        <dbReference type="Pfam" id="PF00350"/>
    </source>
</evidence>
<dbReference type="InterPro" id="IPR045063">
    <property type="entry name" value="Dynamin_N"/>
</dbReference>